<organism evidence="2 3">
    <name type="scientific">Staphylococcus lugdunensis</name>
    <dbReference type="NCBI Taxonomy" id="28035"/>
    <lineage>
        <taxon>Bacteria</taxon>
        <taxon>Bacillati</taxon>
        <taxon>Bacillota</taxon>
        <taxon>Bacilli</taxon>
        <taxon>Bacillales</taxon>
        <taxon>Staphylococcaceae</taxon>
        <taxon>Staphylococcus</taxon>
    </lineage>
</organism>
<dbReference type="SUPFAM" id="SSF51735">
    <property type="entry name" value="NAD(P)-binding Rossmann-fold domains"/>
    <property type="match status" value="1"/>
</dbReference>
<reference evidence="2 3" key="1">
    <citation type="journal article" date="2019" name="Sci. Transl. Med.">
        <title>Quorum sensing between bacterial species on the skin protects against epidermal injury in atopic dermatitis.</title>
        <authorList>
            <person name="Williams M.R."/>
        </authorList>
    </citation>
    <scope>NUCLEOTIDE SEQUENCE [LARGE SCALE GENOMIC DNA]</scope>
    <source>
        <strain evidence="2 3">E7</strain>
    </source>
</reference>
<proteinExistence type="predicted"/>
<accession>A0A4Q9WD72</accession>
<dbReference type="Proteomes" id="UP000293637">
    <property type="component" value="Unassembled WGS sequence"/>
</dbReference>
<dbReference type="InterPro" id="IPR036291">
    <property type="entry name" value="NAD(P)-bd_dom_sf"/>
</dbReference>
<gene>
    <name evidence="2" type="ORF">EQ812_03855</name>
</gene>
<name>A0A4Q9WD72_STALU</name>
<evidence type="ECO:0000313" key="3">
    <source>
        <dbReference type="Proteomes" id="UP000293637"/>
    </source>
</evidence>
<sequence>MVQCIGIIGGNGVIGYKLATLLANHQNMDVIITSRQLQPQHELPPHVTFTTVHLEREDEIISLIRRCDLIINCTGKAIRQLLRYCLTYHTHYIDASGDIQWANNETELHSQLSRAKLNAIQFAGVNPGLTEVLLDYTYRRNEVKSLEMYFSGTGHLSKSAVFEMMTTSNPPYAYNQMYLAQGELTPTNYMMTTRQLESDAPPYHCIPIINQHFINYIKQTTINEAHFFNAFKDDSIIYKMVQAKYHFDQHDITSAITILRNEFEADANRHEPFTCISLLLNDNKTISIRWSQDWNDVTALTLYWTAILILQGNVKQPGLTNLYEAIDAETLLNMLQQESHCYFHN</sequence>
<dbReference type="PANTHER" id="PTHR43796">
    <property type="entry name" value="CARBOXYNORSPERMIDINE SYNTHASE"/>
    <property type="match status" value="1"/>
</dbReference>
<dbReference type="RefSeq" id="WP_002491940.1">
    <property type="nucleotide sequence ID" value="NZ_AP021848.1"/>
</dbReference>
<dbReference type="PANTHER" id="PTHR43796:SF2">
    <property type="entry name" value="CARBOXYNORSPERMIDINE SYNTHASE"/>
    <property type="match status" value="1"/>
</dbReference>
<dbReference type="AlphaFoldDB" id="A0A4Q9WD72"/>
<dbReference type="GeneID" id="58090198"/>
<feature type="domain" description="Saccharopine dehydrogenase NADP binding" evidence="1">
    <location>
        <begin position="5"/>
        <end position="97"/>
    </location>
</feature>
<comment type="caution">
    <text evidence="2">The sequence shown here is derived from an EMBL/GenBank/DDBJ whole genome shotgun (WGS) entry which is preliminary data.</text>
</comment>
<evidence type="ECO:0000259" key="1">
    <source>
        <dbReference type="Pfam" id="PF03435"/>
    </source>
</evidence>
<protein>
    <submittedName>
        <fullName evidence="2">NAD-dependent epimerase/dehydratase family protein</fullName>
    </submittedName>
</protein>
<dbReference type="InterPro" id="IPR005097">
    <property type="entry name" value="Sacchrp_dh_NADP-bd"/>
</dbReference>
<dbReference type="Gene3D" id="3.40.50.720">
    <property type="entry name" value="NAD(P)-binding Rossmann-like Domain"/>
    <property type="match status" value="1"/>
</dbReference>
<evidence type="ECO:0000313" key="2">
    <source>
        <dbReference type="EMBL" id="TBW72988.1"/>
    </source>
</evidence>
<dbReference type="Pfam" id="PF03435">
    <property type="entry name" value="Sacchrp_dh_NADP"/>
    <property type="match status" value="1"/>
</dbReference>
<dbReference type="EMBL" id="SCHB01000002">
    <property type="protein sequence ID" value="TBW72988.1"/>
    <property type="molecule type" value="Genomic_DNA"/>
</dbReference>